<feature type="region of interest" description="Disordered" evidence="11">
    <location>
        <begin position="714"/>
        <end position="787"/>
    </location>
</feature>
<dbReference type="Gene3D" id="2.20.100.10">
    <property type="entry name" value="Thrombospondin type-1 (TSP1) repeat"/>
    <property type="match status" value="1"/>
</dbReference>
<feature type="region of interest" description="Disordered" evidence="11">
    <location>
        <begin position="71"/>
        <end position="93"/>
    </location>
</feature>
<evidence type="ECO:0000256" key="3">
    <source>
        <dbReference type="ARBA" id="ARBA00004613"/>
    </source>
</evidence>
<proteinExistence type="predicted"/>
<dbReference type="AlphaFoldDB" id="A0A6P8JCM8"/>
<keyword evidence="4" id="KW-0964">Secreted</keyword>
<evidence type="ECO:0000256" key="8">
    <source>
        <dbReference type="ARBA" id="ARBA00023136"/>
    </source>
</evidence>
<dbReference type="InterPro" id="IPR008979">
    <property type="entry name" value="Galactose-bd-like_sf"/>
</dbReference>
<dbReference type="SUPFAM" id="SSF82895">
    <property type="entry name" value="TSP-1 type 1 repeat"/>
    <property type="match status" value="1"/>
</dbReference>
<comment type="subcellular location">
    <subcellularLocation>
        <location evidence="1">Endomembrane system</location>
        <topology evidence="1">Peripheral membrane protein</topology>
    </subcellularLocation>
    <subcellularLocation>
        <location evidence="2">Membrane</location>
        <topology evidence="2">Single-pass type I membrane protein</topology>
    </subcellularLocation>
    <subcellularLocation>
        <location evidence="3">Secreted</location>
    </subcellularLocation>
</comment>
<dbReference type="GeneID" id="116308106"/>
<feature type="domain" description="F5/8 type C" evidence="14">
    <location>
        <begin position="94"/>
        <end position="245"/>
    </location>
</feature>
<dbReference type="PANTHER" id="PTHR46806:SF5">
    <property type="entry name" value="F5_8 TYPE C DOMAIN-CONTAINING PROTEIN"/>
    <property type="match status" value="1"/>
</dbReference>
<evidence type="ECO:0000256" key="9">
    <source>
        <dbReference type="ARBA" id="ARBA00023157"/>
    </source>
</evidence>
<dbReference type="SMART" id="SM00231">
    <property type="entry name" value="FA58C"/>
    <property type="match status" value="1"/>
</dbReference>
<dbReference type="GO" id="GO:0005886">
    <property type="term" value="C:plasma membrane"/>
    <property type="evidence" value="ECO:0007669"/>
    <property type="project" value="TreeGrafter"/>
</dbReference>
<dbReference type="CDD" id="cd00057">
    <property type="entry name" value="FA58C"/>
    <property type="match status" value="1"/>
</dbReference>
<dbReference type="PANTHER" id="PTHR46806">
    <property type="entry name" value="F5/8 TYPE C DOMAIN-CONTAINING PROTEIN"/>
    <property type="match status" value="1"/>
</dbReference>
<dbReference type="InterPro" id="IPR036383">
    <property type="entry name" value="TSP1_rpt_sf"/>
</dbReference>
<feature type="compositionally biased region" description="Basic and acidic residues" evidence="11">
    <location>
        <begin position="879"/>
        <end position="888"/>
    </location>
</feature>
<evidence type="ECO:0000256" key="1">
    <source>
        <dbReference type="ARBA" id="ARBA00004184"/>
    </source>
</evidence>
<feature type="compositionally biased region" description="Polar residues" evidence="11">
    <location>
        <begin position="754"/>
        <end position="770"/>
    </location>
</feature>
<evidence type="ECO:0000313" key="15">
    <source>
        <dbReference type="Proteomes" id="UP000515163"/>
    </source>
</evidence>
<dbReference type="PROSITE" id="PS01285">
    <property type="entry name" value="FA58C_1"/>
    <property type="match status" value="1"/>
</dbReference>
<dbReference type="InParanoid" id="A0A6P8JCM8"/>
<gene>
    <name evidence="16" type="primary">LOC116308106</name>
</gene>
<feature type="compositionally biased region" description="Low complexity" evidence="11">
    <location>
        <begin position="744"/>
        <end position="753"/>
    </location>
</feature>
<keyword evidence="6" id="KW-0130">Cell adhesion</keyword>
<evidence type="ECO:0000256" key="12">
    <source>
        <dbReference type="SAM" id="Phobius"/>
    </source>
</evidence>
<dbReference type="Gene3D" id="2.60.120.260">
    <property type="entry name" value="Galactose-binding domain-like"/>
    <property type="match status" value="1"/>
</dbReference>
<evidence type="ECO:0000256" key="11">
    <source>
        <dbReference type="SAM" id="MobiDB-lite"/>
    </source>
</evidence>
<keyword evidence="9" id="KW-1015">Disulfide bond</keyword>
<dbReference type="GO" id="GO:0038023">
    <property type="term" value="F:signaling receptor activity"/>
    <property type="evidence" value="ECO:0007669"/>
    <property type="project" value="TreeGrafter"/>
</dbReference>
<keyword evidence="15" id="KW-1185">Reference proteome</keyword>
<feature type="region of interest" description="Disordered" evidence="11">
    <location>
        <begin position="531"/>
        <end position="556"/>
    </location>
</feature>
<evidence type="ECO:0000256" key="4">
    <source>
        <dbReference type="ARBA" id="ARBA00022525"/>
    </source>
</evidence>
<dbReference type="Pfam" id="PF00754">
    <property type="entry name" value="F5_F8_type_C"/>
    <property type="match status" value="1"/>
</dbReference>
<accession>A0A6P8JCM8</accession>
<dbReference type="SUPFAM" id="SSF49854">
    <property type="entry name" value="Spermadhesin, CUB domain"/>
    <property type="match status" value="2"/>
</dbReference>
<feature type="compositionally biased region" description="Polar residues" evidence="11">
    <location>
        <begin position="71"/>
        <end position="87"/>
    </location>
</feature>
<keyword evidence="8 12" id="KW-0472">Membrane</keyword>
<dbReference type="Pfam" id="PF00431">
    <property type="entry name" value="CUB"/>
    <property type="match status" value="2"/>
</dbReference>
<protein>
    <submittedName>
        <fullName evidence="16">Uncharacterized protein LOC116308106</fullName>
    </submittedName>
</protein>
<dbReference type="Gene3D" id="2.60.120.290">
    <property type="entry name" value="Spermadhesin, CUB domain"/>
    <property type="match status" value="2"/>
</dbReference>
<evidence type="ECO:0000256" key="6">
    <source>
        <dbReference type="ARBA" id="ARBA00022889"/>
    </source>
</evidence>
<dbReference type="GO" id="GO:0007155">
    <property type="term" value="P:cell adhesion"/>
    <property type="evidence" value="ECO:0007669"/>
    <property type="project" value="UniProtKB-KW"/>
</dbReference>
<evidence type="ECO:0000256" key="10">
    <source>
        <dbReference type="PROSITE-ProRule" id="PRU00059"/>
    </source>
</evidence>
<dbReference type="KEGG" id="aten:116308106"/>
<feature type="compositionally biased region" description="Basic and acidic residues" evidence="11">
    <location>
        <begin position="715"/>
        <end position="728"/>
    </location>
</feature>
<keyword evidence="7 12" id="KW-1133">Transmembrane helix</keyword>
<comment type="caution">
    <text evidence="10">Lacks conserved residue(s) required for the propagation of feature annotation.</text>
</comment>
<feature type="compositionally biased region" description="Polar residues" evidence="11">
    <location>
        <begin position="902"/>
        <end position="918"/>
    </location>
</feature>
<dbReference type="InterPro" id="IPR050633">
    <property type="entry name" value="Neuropilin_MCO_CoagFactor"/>
</dbReference>
<dbReference type="PROSITE" id="PS50022">
    <property type="entry name" value="FA58C_3"/>
    <property type="match status" value="1"/>
</dbReference>
<keyword evidence="5 12" id="KW-0812">Transmembrane</keyword>
<dbReference type="PROSITE" id="PS01180">
    <property type="entry name" value="CUB"/>
    <property type="match status" value="2"/>
</dbReference>
<evidence type="ECO:0000259" key="14">
    <source>
        <dbReference type="PROSITE" id="PS50022"/>
    </source>
</evidence>
<organism evidence="15 16">
    <name type="scientific">Actinia tenebrosa</name>
    <name type="common">Australian red waratah sea anemone</name>
    <dbReference type="NCBI Taxonomy" id="6105"/>
    <lineage>
        <taxon>Eukaryota</taxon>
        <taxon>Metazoa</taxon>
        <taxon>Cnidaria</taxon>
        <taxon>Anthozoa</taxon>
        <taxon>Hexacorallia</taxon>
        <taxon>Actiniaria</taxon>
        <taxon>Actiniidae</taxon>
        <taxon>Actinia</taxon>
    </lineage>
</organism>
<feature type="region of interest" description="Disordered" evidence="11">
    <location>
        <begin position="822"/>
        <end position="842"/>
    </location>
</feature>
<dbReference type="InterPro" id="IPR000859">
    <property type="entry name" value="CUB_dom"/>
</dbReference>
<dbReference type="InterPro" id="IPR035914">
    <property type="entry name" value="Sperma_CUB_dom_sf"/>
</dbReference>
<dbReference type="SUPFAM" id="SSF49785">
    <property type="entry name" value="Galactose-binding domain-like"/>
    <property type="match status" value="1"/>
</dbReference>
<feature type="compositionally biased region" description="Polar residues" evidence="11">
    <location>
        <begin position="833"/>
        <end position="842"/>
    </location>
</feature>
<dbReference type="GO" id="GO:0012505">
    <property type="term" value="C:endomembrane system"/>
    <property type="evidence" value="ECO:0007669"/>
    <property type="project" value="UniProtKB-SubCell"/>
</dbReference>
<dbReference type="Proteomes" id="UP000515163">
    <property type="component" value="Unplaced"/>
</dbReference>
<evidence type="ECO:0000259" key="13">
    <source>
        <dbReference type="PROSITE" id="PS01180"/>
    </source>
</evidence>
<dbReference type="RefSeq" id="XP_031574335.1">
    <property type="nucleotide sequence ID" value="XM_031718475.1"/>
</dbReference>
<feature type="domain" description="CUB" evidence="13">
    <location>
        <begin position="249"/>
        <end position="357"/>
    </location>
</feature>
<dbReference type="FunFam" id="2.60.120.290:FF:000013">
    <property type="entry name" value="Membrane frizzled-related protein"/>
    <property type="match status" value="1"/>
</dbReference>
<feature type="region of interest" description="Disordered" evidence="11">
    <location>
        <begin position="879"/>
        <end position="918"/>
    </location>
</feature>
<feature type="region of interest" description="Disordered" evidence="11">
    <location>
        <begin position="624"/>
        <end position="651"/>
    </location>
</feature>
<evidence type="ECO:0000256" key="2">
    <source>
        <dbReference type="ARBA" id="ARBA00004479"/>
    </source>
</evidence>
<dbReference type="InterPro" id="IPR000421">
    <property type="entry name" value="FA58C"/>
</dbReference>
<evidence type="ECO:0000256" key="7">
    <source>
        <dbReference type="ARBA" id="ARBA00022989"/>
    </source>
</evidence>
<dbReference type="GO" id="GO:0005576">
    <property type="term" value="C:extracellular region"/>
    <property type="evidence" value="ECO:0007669"/>
    <property type="project" value="UniProtKB-SubCell"/>
</dbReference>
<feature type="transmembrane region" description="Helical" evidence="12">
    <location>
        <begin position="564"/>
        <end position="587"/>
    </location>
</feature>
<evidence type="ECO:0000313" key="16">
    <source>
        <dbReference type="RefSeq" id="XP_031574335.1"/>
    </source>
</evidence>
<sequence>MDVRKFFVLLSLDAVLVIFFYAHSSEGFLWWGSEDKKVDGKWSAWSSYSSCQIPSSKDSYPYRFKQRSCTNPAPKNGGKSCTGQSRRNAPCSDCDTPLGMENNRIDDSQVTASTFHEEFPPHEARLNGPSAWCAGDLSGEVYLQVDLQRLSLITAVATQGFYPDPKKISLRLGSVSKYRITFSDDGTLWEVHQNRDGNHSVFNGNKRNSKTVLNIFEPNIAARYVRIVPTARLNFACMKLELYGCKFKCGGYLPQSPGDLLAASLETENIDCFWQVHLPKSTKINFDFINFDLPCSIGQVEIRGSGSSYGRSQLLGHLCDHTSAPPPVVSNGNKMWIRFQSNSSDPLIGIYGTYFPNCDYQYNSSEGALMTPNFPKNYNHNSLCKWLISVPKGKAIKLTFFDFEVEGDQDNGPKCLNDYVIVMEGNASRTEIGRFCNTNKPPKHLCSYSNRIEIQFKSDDILSFKGFNALYKAKEPNAPCVEPSSTMITPSPTISIYSSTIASLNYSSSAILRIIPTATIAISSTVNSNSSIGIPGTRPGPSNVMGQGKKDGDDDNDDNGLTTIIIISVFSFIVLLMIIASVIPSMIHGYEKRKRERDWLAAADPAEKKNGIGNGYEMQPMKSSVNVDKEKPEPNETTAFLDPEHGPPDNDITDNAVPYPILGLKDKEEIDGSVTEDVGCDLEYDPTDLNLNVSYEDLGTSFATEMTIMMNHISPGKERSEPYELPKSEDDDNSTDIKAHENNTIENNNDHNNLTPQDQNSQDTLENGTSEDYKEPSEFACPEDISKPDEINSAKVVAGIQEKNDKLQKALNDLKATLTQVNSDSGSIPEIQNPDTCTNSTVSVRGSQEIDNMPPVDIINPIWERNATNDPGRKRLQEEYNENKHGTDDSLSVPGNDKDSGHYSSNNDHSTLGTETIV</sequence>
<evidence type="ECO:0000256" key="5">
    <source>
        <dbReference type="ARBA" id="ARBA00022692"/>
    </source>
</evidence>
<dbReference type="SMART" id="SM00042">
    <property type="entry name" value="CUB"/>
    <property type="match status" value="2"/>
</dbReference>
<dbReference type="CDD" id="cd00041">
    <property type="entry name" value="CUB"/>
    <property type="match status" value="2"/>
</dbReference>
<name>A0A6P8JCM8_ACTTE</name>
<feature type="domain" description="CUB" evidence="13">
    <location>
        <begin position="358"/>
        <end position="474"/>
    </location>
</feature>
<reference evidence="16" key="1">
    <citation type="submission" date="2025-08" db="UniProtKB">
        <authorList>
            <consortium name="RefSeq"/>
        </authorList>
    </citation>
    <scope>IDENTIFICATION</scope>
    <source>
        <tissue evidence="16">Tentacle</tissue>
    </source>
</reference>
<dbReference type="OrthoDB" id="5955942at2759"/>